<keyword evidence="3" id="KW-1185">Reference proteome</keyword>
<keyword evidence="1" id="KW-1133">Transmembrane helix</keyword>
<sequence length="44" mass="5027">MKKAQNRKVLHFRCSISSASISILLYCTSISLVPFSLFLIFLHL</sequence>
<organism evidence="2">
    <name type="scientific">Solanum lycopersicum</name>
    <name type="common">Tomato</name>
    <name type="synonym">Lycopersicon esculentum</name>
    <dbReference type="NCBI Taxonomy" id="4081"/>
    <lineage>
        <taxon>Eukaryota</taxon>
        <taxon>Viridiplantae</taxon>
        <taxon>Streptophyta</taxon>
        <taxon>Embryophyta</taxon>
        <taxon>Tracheophyta</taxon>
        <taxon>Spermatophyta</taxon>
        <taxon>Magnoliopsida</taxon>
        <taxon>eudicotyledons</taxon>
        <taxon>Gunneridae</taxon>
        <taxon>Pentapetalae</taxon>
        <taxon>asterids</taxon>
        <taxon>lamiids</taxon>
        <taxon>Solanales</taxon>
        <taxon>Solanaceae</taxon>
        <taxon>Solanoideae</taxon>
        <taxon>Solaneae</taxon>
        <taxon>Solanum</taxon>
        <taxon>Solanum subgen. Lycopersicon</taxon>
    </lineage>
</organism>
<dbReference type="Gramene" id="Solyc04g054780.3.1">
    <property type="protein sequence ID" value="Solyc04g054780.3.1.1"/>
    <property type="gene ID" value="Solyc04g054780.3"/>
</dbReference>
<dbReference type="InParanoid" id="A0A3Q7GXC8"/>
<evidence type="ECO:0000313" key="2">
    <source>
        <dbReference type="EnsemblPlants" id="Solyc04g054780.3.1.1"/>
    </source>
</evidence>
<keyword evidence="1" id="KW-0812">Transmembrane</keyword>
<evidence type="ECO:0000256" key="1">
    <source>
        <dbReference type="SAM" id="Phobius"/>
    </source>
</evidence>
<reference evidence="2" key="1">
    <citation type="journal article" date="2012" name="Nature">
        <title>The tomato genome sequence provides insights into fleshy fruit evolution.</title>
        <authorList>
            <consortium name="Tomato Genome Consortium"/>
        </authorList>
    </citation>
    <scope>NUCLEOTIDE SEQUENCE [LARGE SCALE GENOMIC DNA]</scope>
    <source>
        <strain evidence="2">cv. Heinz 1706</strain>
    </source>
</reference>
<name>A0A3Q7GXC8_SOLLC</name>
<reference evidence="2" key="2">
    <citation type="submission" date="2019-01" db="UniProtKB">
        <authorList>
            <consortium name="EnsemblPlants"/>
        </authorList>
    </citation>
    <scope>IDENTIFICATION</scope>
    <source>
        <strain evidence="2">cv. Heinz 1706</strain>
    </source>
</reference>
<feature type="transmembrane region" description="Helical" evidence="1">
    <location>
        <begin position="21"/>
        <end position="42"/>
    </location>
</feature>
<proteinExistence type="predicted"/>
<accession>A0A3Q7GXC8</accession>
<dbReference type="EnsemblPlants" id="Solyc04g054780.3.1">
    <property type="protein sequence ID" value="Solyc04g054780.3.1.1"/>
    <property type="gene ID" value="Solyc04g054780.3"/>
</dbReference>
<protein>
    <submittedName>
        <fullName evidence="2">Uncharacterized protein</fullName>
    </submittedName>
</protein>
<dbReference type="AlphaFoldDB" id="A0A3Q7GXC8"/>
<keyword evidence="1" id="KW-0472">Membrane</keyword>
<evidence type="ECO:0000313" key="3">
    <source>
        <dbReference type="Proteomes" id="UP000004994"/>
    </source>
</evidence>
<dbReference type="Proteomes" id="UP000004994">
    <property type="component" value="Chromosome 4"/>
</dbReference>